<name>A0A9D0YMQ4_AQUAO</name>
<keyword evidence="1" id="KW-1133">Transmembrane helix</keyword>
<comment type="caution">
    <text evidence="2">The sequence shown here is derived from an EMBL/GenBank/DDBJ whole genome shotgun (WGS) entry which is preliminary data.</text>
</comment>
<proteinExistence type="predicted"/>
<keyword evidence="1" id="KW-0472">Membrane</keyword>
<organism evidence="2 3">
    <name type="scientific">Aquifex aeolicus</name>
    <dbReference type="NCBI Taxonomy" id="63363"/>
    <lineage>
        <taxon>Bacteria</taxon>
        <taxon>Pseudomonadati</taxon>
        <taxon>Aquificota</taxon>
        <taxon>Aquificia</taxon>
        <taxon>Aquificales</taxon>
        <taxon>Aquificaceae</taxon>
        <taxon>Aquifex</taxon>
    </lineage>
</organism>
<evidence type="ECO:0000313" key="3">
    <source>
        <dbReference type="Proteomes" id="UP000606463"/>
    </source>
</evidence>
<protein>
    <submittedName>
        <fullName evidence="2">Uncharacterized protein</fullName>
    </submittedName>
</protein>
<dbReference type="Proteomes" id="UP000606463">
    <property type="component" value="Unassembled WGS sequence"/>
</dbReference>
<keyword evidence="1" id="KW-0812">Transmembrane</keyword>
<feature type="transmembrane region" description="Helical" evidence="1">
    <location>
        <begin position="47"/>
        <end position="75"/>
    </location>
</feature>
<dbReference type="AlphaFoldDB" id="A0A9D0YMQ4"/>
<feature type="transmembrane region" description="Helical" evidence="1">
    <location>
        <begin position="6"/>
        <end position="35"/>
    </location>
</feature>
<evidence type="ECO:0000313" key="2">
    <source>
        <dbReference type="EMBL" id="HIP97800.1"/>
    </source>
</evidence>
<accession>A0A9D0YMQ4</accession>
<reference evidence="2" key="1">
    <citation type="journal article" date="2020" name="ISME J.">
        <title>Gammaproteobacteria mediating utilization of methyl-, sulfur- and petroleum organic compounds in deep ocean hydrothermal plumes.</title>
        <authorList>
            <person name="Zhou Z."/>
            <person name="Liu Y."/>
            <person name="Pan J."/>
            <person name="Cron B.R."/>
            <person name="Toner B.M."/>
            <person name="Anantharaman K."/>
            <person name="Breier J.A."/>
            <person name="Dick G.J."/>
            <person name="Li M."/>
        </authorList>
    </citation>
    <scope>NUCLEOTIDE SEQUENCE</scope>
    <source>
        <strain evidence="2">SZUA-1501</strain>
    </source>
</reference>
<gene>
    <name evidence="2" type="ORF">EYH37_00300</name>
</gene>
<sequence length="77" mass="8935">MDLFLVFYGYLSLAFGWGFYTLVFTSFGLALFFHLKEKNIYKTAERFIWSMVTLGVINLILASLFSSFATLKWILNS</sequence>
<evidence type="ECO:0000256" key="1">
    <source>
        <dbReference type="SAM" id="Phobius"/>
    </source>
</evidence>
<dbReference type="EMBL" id="DQVE01000002">
    <property type="protein sequence ID" value="HIP97800.1"/>
    <property type="molecule type" value="Genomic_DNA"/>
</dbReference>